<keyword evidence="4" id="KW-0479">Metal-binding</keyword>
<keyword evidence="3" id="KW-0349">Heme</keyword>
<comment type="similarity">
    <text evidence="8">Belongs to the DyP-type peroxidase family.</text>
</comment>
<sequence length="663" mass="74467">MPRSSSQMEGGHQYLNSGPKAIFFTDFDGTVTLQDCNDYLVDNFGFGAEKRRMLELEVLNGTLAFRYVLARRRNSKTYNSEPKNDPARDAFQAMLDSVRMPFNECLRIVQENIQLDPGFVNFYLWAKEKSIPIVILSSGMTPVIEALLVPLFAGKPSNIFVIANNIAPHDGKHIDMVGGWQIKYRDDRFNKLDINKDNIQGNIWPGLPKLHEFFLFFNITSERRFRRDLKTLIPLITTANDAVKCHEQIRQNKTEVHSGEAKSEVIPLTGVNLALSAKGLKKLFKGDKDNLRSGNFLGGMLADLQGGVAGGEGRDNPDDWEAKFKPEVEGEYIDGVILITGSSEQTARAKLREVKYIFVGYFDFTSSIKELFVEYGHARPDPNSSREHFGYRDHISQPLLEGLDPAPKGKYEPPLVPPGYVITNADQEPVGQPDWATDGSFLVFRKLKQLVPEFNKWLDDTAPKHHLTSDQLSARLVGRWKSGAPMALTPWEDDPSLADCNNFDFQPGDNQEKCPFAAHIRKCRPRGDVKDRNTSSMMRRGIPYGDEVTKEEHDQQTTKKERGMLFLCYQSSIANGFRRVQEQWCNKNTFPPLKRSITGPPGPGADPICGQPNGPDPFVMGLCDGQKNNIHVDLKCCVIPKGGEYFFSPSIKALTDIAKQSAK</sequence>
<reference evidence="11" key="1">
    <citation type="submission" date="2020-06" db="EMBL/GenBank/DDBJ databases">
        <title>Draft genome sequences of strains closely related to Aspergillus parafelis and Aspergillus hiratsukae.</title>
        <authorList>
            <person name="Dos Santos R.A.C."/>
            <person name="Rivero-Menendez O."/>
            <person name="Steenwyk J.L."/>
            <person name="Mead M.E."/>
            <person name="Goldman G.H."/>
            <person name="Alastruey-Izquierdo A."/>
            <person name="Rokas A."/>
        </authorList>
    </citation>
    <scope>NUCLEOTIDE SEQUENCE</scope>
    <source>
        <strain evidence="11">CNM-CM5623</strain>
    </source>
</reference>
<gene>
    <name evidence="11" type="ORF">CNMCM5623_001256</name>
</gene>
<evidence type="ECO:0000256" key="4">
    <source>
        <dbReference type="ARBA" id="ARBA00022723"/>
    </source>
</evidence>
<dbReference type="Proteomes" id="UP000654922">
    <property type="component" value="Unassembled WGS sequence"/>
</dbReference>
<dbReference type="InterPro" id="IPR006314">
    <property type="entry name" value="Dyp_peroxidase"/>
</dbReference>
<dbReference type="OrthoDB" id="3207336at2759"/>
<name>A0A8H6Q990_9EURO</name>
<evidence type="ECO:0000313" key="11">
    <source>
        <dbReference type="EMBL" id="KAF7168154.1"/>
    </source>
</evidence>
<dbReference type="SUPFAM" id="SSF56784">
    <property type="entry name" value="HAD-like"/>
    <property type="match status" value="1"/>
</dbReference>
<feature type="domain" description="Dyp-type peroxidase C-terminal" evidence="9">
    <location>
        <begin position="431"/>
        <end position="586"/>
    </location>
</feature>
<evidence type="ECO:0000313" key="12">
    <source>
        <dbReference type="Proteomes" id="UP000654922"/>
    </source>
</evidence>
<keyword evidence="5" id="KW-0732">Signal</keyword>
<dbReference type="InterPro" id="IPR048328">
    <property type="entry name" value="Dyp_perox_C"/>
</dbReference>
<dbReference type="Pfam" id="PF12710">
    <property type="entry name" value="HAD"/>
    <property type="match status" value="1"/>
</dbReference>
<accession>A0A8H6Q990</accession>
<dbReference type="GO" id="GO:0005829">
    <property type="term" value="C:cytosol"/>
    <property type="evidence" value="ECO:0007669"/>
    <property type="project" value="TreeGrafter"/>
</dbReference>
<protein>
    <recommendedName>
        <fullName evidence="13">Dyp-type peroxidase family protein</fullName>
    </recommendedName>
</protein>
<dbReference type="Gene3D" id="3.40.50.1000">
    <property type="entry name" value="HAD superfamily/HAD-like"/>
    <property type="match status" value="1"/>
</dbReference>
<dbReference type="InterPro" id="IPR049509">
    <property type="entry name" value="DyP_N"/>
</dbReference>
<evidence type="ECO:0000256" key="2">
    <source>
        <dbReference type="ARBA" id="ARBA00022559"/>
    </source>
</evidence>
<dbReference type="InterPro" id="IPR036412">
    <property type="entry name" value="HAD-like_sf"/>
</dbReference>
<comment type="caution">
    <text evidence="11">The sequence shown here is derived from an EMBL/GenBank/DDBJ whole genome shotgun (WGS) entry which is preliminary data.</text>
</comment>
<dbReference type="AlphaFoldDB" id="A0A8H6Q990"/>
<dbReference type="Pfam" id="PF21105">
    <property type="entry name" value="DyP_N"/>
    <property type="match status" value="1"/>
</dbReference>
<dbReference type="PROSITE" id="PS51404">
    <property type="entry name" value="DYP_PEROXIDASE"/>
    <property type="match status" value="1"/>
</dbReference>
<evidence type="ECO:0000256" key="5">
    <source>
        <dbReference type="ARBA" id="ARBA00022729"/>
    </source>
</evidence>
<evidence type="ECO:0000256" key="6">
    <source>
        <dbReference type="ARBA" id="ARBA00023002"/>
    </source>
</evidence>
<evidence type="ECO:0000256" key="7">
    <source>
        <dbReference type="ARBA" id="ARBA00023004"/>
    </source>
</evidence>
<dbReference type="InterPro" id="IPR023214">
    <property type="entry name" value="HAD_sf"/>
</dbReference>
<evidence type="ECO:0000256" key="3">
    <source>
        <dbReference type="ARBA" id="ARBA00022617"/>
    </source>
</evidence>
<dbReference type="NCBIfam" id="TIGR01488">
    <property type="entry name" value="HAD-SF-IB"/>
    <property type="match status" value="1"/>
</dbReference>
<dbReference type="GO" id="GO:0004601">
    <property type="term" value="F:peroxidase activity"/>
    <property type="evidence" value="ECO:0007669"/>
    <property type="project" value="UniProtKB-KW"/>
</dbReference>
<dbReference type="SUPFAM" id="SSF54909">
    <property type="entry name" value="Dimeric alpha+beta barrel"/>
    <property type="match status" value="1"/>
</dbReference>
<dbReference type="Pfam" id="PF20628">
    <property type="entry name" value="Dyp_perox_C"/>
    <property type="match status" value="1"/>
</dbReference>
<evidence type="ECO:0000256" key="8">
    <source>
        <dbReference type="ARBA" id="ARBA00025737"/>
    </source>
</evidence>
<dbReference type="GO" id="GO:0020037">
    <property type="term" value="F:heme binding"/>
    <property type="evidence" value="ECO:0007669"/>
    <property type="project" value="InterPro"/>
</dbReference>
<feature type="domain" description="DyP dimeric alpha+beta barrel" evidence="10">
    <location>
        <begin position="198"/>
        <end position="380"/>
    </location>
</feature>
<dbReference type="GO" id="GO:0046872">
    <property type="term" value="F:metal ion binding"/>
    <property type="evidence" value="ECO:0007669"/>
    <property type="project" value="UniProtKB-KW"/>
</dbReference>
<evidence type="ECO:0000259" key="10">
    <source>
        <dbReference type="Pfam" id="PF21105"/>
    </source>
</evidence>
<proteinExistence type="inferred from homology"/>
<keyword evidence="2" id="KW-0575">Peroxidase</keyword>
<dbReference type="NCBIfam" id="TIGR01413">
    <property type="entry name" value="Dyp_perox_fam"/>
    <property type="match status" value="1"/>
</dbReference>
<keyword evidence="7" id="KW-0408">Iron</keyword>
<organism evidence="11 12">
    <name type="scientific">Aspergillus felis</name>
    <dbReference type="NCBI Taxonomy" id="1287682"/>
    <lineage>
        <taxon>Eukaryota</taxon>
        <taxon>Fungi</taxon>
        <taxon>Dikarya</taxon>
        <taxon>Ascomycota</taxon>
        <taxon>Pezizomycotina</taxon>
        <taxon>Eurotiomycetes</taxon>
        <taxon>Eurotiomycetidae</taxon>
        <taxon>Eurotiales</taxon>
        <taxon>Aspergillaceae</taxon>
        <taxon>Aspergillus</taxon>
        <taxon>Aspergillus subgen. Fumigati</taxon>
    </lineage>
</organism>
<keyword evidence="6" id="KW-0560">Oxidoreductase</keyword>
<evidence type="ECO:0000259" key="9">
    <source>
        <dbReference type="Pfam" id="PF20628"/>
    </source>
</evidence>
<evidence type="ECO:0008006" key="13">
    <source>
        <dbReference type="Google" id="ProtNLM"/>
    </source>
</evidence>
<comment type="cofactor">
    <cofactor evidence="1">
        <name>heme b</name>
        <dbReference type="ChEBI" id="CHEBI:60344"/>
    </cofactor>
</comment>
<dbReference type="EMBL" id="JACBAE010001271">
    <property type="protein sequence ID" value="KAF7168154.1"/>
    <property type="molecule type" value="Genomic_DNA"/>
</dbReference>
<evidence type="ECO:0000256" key="1">
    <source>
        <dbReference type="ARBA" id="ARBA00001970"/>
    </source>
</evidence>
<dbReference type="PANTHER" id="PTHR30521:SF4">
    <property type="entry name" value="DEFERROCHELATASE"/>
    <property type="match status" value="1"/>
</dbReference>
<dbReference type="InterPro" id="IPR011008">
    <property type="entry name" value="Dimeric_a/b-barrel"/>
</dbReference>
<dbReference type="PANTHER" id="PTHR30521">
    <property type="entry name" value="DEFERROCHELATASE/PEROXIDASE"/>
    <property type="match status" value="1"/>
</dbReference>